<protein>
    <recommendedName>
        <fullName evidence="2">DUF3016 domain-containing protein</fullName>
    </recommendedName>
</protein>
<sequence>MNWRQLLTHLTLLTIAAVLRRDHTRSEIIILPASGTQETAMKGSLSTALLLAGMLAVGSVAAAPRTVTAPDAPRALQADGPVSVKWDDPAKFTEIRQSTNRFEAERGDWVQQLARYVQTSAAKPLQAGQTLDVTLVDIKRAGDYEPWHGPRGSDIRIMRDIYPPRITLQYTLKDASGRIIDEGDARLSDSGYLHNIGLKSDTDPLRYEKRLIDDWVKRQLTSRVTAAR</sequence>
<evidence type="ECO:0008006" key="2">
    <source>
        <dbReference type="Google" id="ProtNLM"/>
    </source>
</evidence>
<proteinExistence type="predicted"/>
<dbReference type="EMBL" id="JAPDRN010000149">
    <property type="protein sequence ID" value="KAJ9617923.1"/>
    <property type="molecule type" value="Genomic_DNA"/>
</dbReference>
<organism evidence="1">
    <name type="scientific">Knufia peltigerae</name>
    <dbReference type="NCBI Taxonomy" id="1002370"/>
    <lineage>
        <taxon>Eukaryota</taxon>
        <taxon>Fungi</taxon>
        <taxon>Dikarya</taxon>
        <taxon>Ascomycota</taxon>
        <taxon>Pezizomycotina</taxon>
        <taxon>Eurotiomycetes</taxon>
        <taxon>Chaetothyriomycetidae</taxon>
        <taxon>Chaetothyriales</taxon>
        <taxon>Trichomeriaceae</taxon>
        <taxon>Knufia</taxon>
    </lineage>
</organism>
<evidence type="ECO:0000313" key="1">
    <source>
        <dbReference type="EMBL" id="KAJ9617923.1"/>
    </source>
</evidence>
<dbReference type="InterPro" id="IPR021557">
    <property type="entry name" value="DUF3016"/>
</dbReference>
<accession>A0AA38XQP3</accession>
<dbReference type="AlphaFoldDB" id="A0AA38XQP3"/>
<name>A0AA38XQP3_9EURO</name>
<dbReference type="Pfam" id="PF11454">
    <property type="entry name" value="DUF3016"/>
    <property type="match status" value="1"/>
</dbReference>
<gene>
    <name evidence="1" type="ORF">H2204_013303</name>
</gene>
<reference evidence="1" key="1">
    <citation type="submission" date="2022-10" db="EMBL/GenBank/DDBJ databases">
        <title>Culturing micro-colonial fungi from biological soil crusts in the Mojave desert and describing Neophaeococcomyces mojavensis, and introducing the new genera and species Taxawa tesnikishii.</title>
        <authorList>
            <person name="Kurbessoian T."/>
            <person name="Stajich J.E."/>
        </authorList>
    </citation>
    <scope>NUCLEOTIDE SEQUENCE</scope>
    <source>
        <strain evidence="1">TK_35</strain>
    </source>
</reference>
<comment type="caution">
    <text evidence="1">The sequence shown here is derived from an EMBL/GenBank/DDBJ whole genome shotgun (WGS) entry which is preliminary data.</text>
</comment>